<name>A0A4R0N4Q9_9SPHI</name>
<evidence type="ECO:0000313" key="2">
    <source>
        <dbReference type="Proteomes" id="UP000292884"/>
    </source>
</evidence>
<dbReference type="AlphaFoldDB" id="A0A4R0N4Q9"/>
<keyword evidence="2" id="KW-1185">Reference proteome</keyword>
<dbReference type="OrthoDB" id="755094at2"/>
<evidence type="ECO:0000313" key="1">
    <source>
        <dbReference type="EMBL" id="TCC94373.1"/>
    </source>
</evidence>
<protein>
    <recommendedName>
        <fullName evidence="3">DUF4369 domain-containing protein</fullName>
    </recommendedName>
</protein>
<dbReference type="RefSeq" id="WP_131552232.1">
    <property type="nucleotide sequence ID" value="NZ_SJSK01000001.1"/>
</dbReference>
<dbReference type="Proteomes" id="UP000292884">
    <property type="component" value="Unassembled WGS sequence"/>
</dbReference>
<proteinExistence type="predicted"/>
<organism evidence="1 2">
    <name type="scientific">Pedobacter frigiditerrae</name>
    <dbReference type="NCBI Taxonomy" id="2530452"/>
    <lineage>
        <taxon>Bacteria</taxon>
        <taxon>Pseudomonadati</taxon>
        <taxon>Bacteroidota</taxon>
        <taxon>Sphingobacteriia</taxon>
        <taxon>Sphingobacteriales</taxon>
        <taxon>Sphingobacteriaceae</taxon>
        <taxon>Pedobacter</taxon>
    </lineage>
</organism>
<accession>A0A4R0N4Q9</accession>
<evidence type="ECO:0008006" key="3">
    <source>
        <dbReference type="Google" id="ProtNLM"/>
    </source>
</evidence>
<gene>
    <name evidence="1" type="ORF">EZ428_06275</name>
</gene>
<reference evidence="1 2" key="1">
    <citation type="submission" date="2019-02" db="EMBL/GenBank/DDBJ databases">
        <title>Pedobacter sp. RP-1-13 sp. nov., isolated from Arctic soil.</title>
        <authorList>
            <person name="Dahal R.H."/>
        </authorList>
    </citation>
    <scope>NUCLEOTIDE SEQUENCE [LARGE SCALE GENOMIC DNA]</scope>
    <source>
        <strain evidence="1 2">RP-1-13</strain>
    </source>
</reference>
<comment type="caution">
    <text evidence="1">The sequence shown here is derived from an EMBL/GenBank/DDBJ whole genome shotgun (WGS) entry which is preliminary data.</text>
</comment>
<dbReference type="EMBL" id="SJSK01000001">
    <property type="protein sequence ID" value="TCC94373.1"/>
    <property type="molecule type" value="Genomic_DNA"/>
</dbReference>
<sequence length="225" mass="25679">MLNYKRHIFVILISIVALASSAQTIKYNVRGNIAKVGLNNYAYLIIHTKPFKLMSVPIKNGIFEFNGEMDLDSNLYHTASIFVDVSNKITVAEVQEKYNKKEFRFGVNGLNFMLLETIELSIDTGAKMSQANIVAGGVLTKEHQEFRKIYNNPELTLAFIKSHPDSPIPLSLFSSFININHMIFSNQSDESKKFQLNKMYDLFSDRLKKTKKGRDIKSKLESENN</sequence>